<keyword evidence="5" id="KW-0812">Transmembrane</keyword>
<reference evidence="7 8" key="1">
    <citation type="submission" date="2018-02" db="EMBL/GenBank/DDBJ databases">
        <title>The genomes of Aspergillus section Nigri reveals drivers in fungal speciation.</title>
        <authorList>
            <consortium name="DOE Joint Genome Institute"/>
            <person name="Vesth T.C."/>
            <person name="Nybo J."/>
            <person name="Theobald S."/>
            <person name="Brandl J."/>
            <person name="Frisvad J.C."/>
            <person name="Nielsen K.F."/>
            <person name="Lyhne E.K."/>
            <person name="Kogle M.E."/>
            <person name="Kuo A."/>
            <person name="Riley R."/>
            <person name="Clum A."/>
            <person name="Nolan M."/>
            <person name="Lipzen A."/>
            <person name="Salamov A."/>
            <person name="Henrissat B."/>
            <person name="Wiebenga A."/>
            <person name="De vries R.P."/>
            <person name="Grigoriev I.V."/>
            <person name="Mortensen U.H."/>
            <person name="Andersen M.R."/>
            <person name="Baker S.E."/>
        </authorList>
    </citation>
    <scope>NUCLEOTIDE SEQUENCE [LARGE SCALE GENOMIC DNA]</scope>
    <source>
        <strain evidence="7 8">CBS 101889</strain>
    </source>
</reference>
<dbReference type="PANTHER" id="PTHR47356">
    <property type="entry name" value="FAD-DEPENDENT MONOOXYGENASE ASQG-RELATED"/>
    <property type="match status" value="1"/>
</dbReference>
<comment type="similarity">
    <text evidence="1">Belongs to the paxM FAD-dependent monooxygenase family.</text>
</comment>
<keyword evidence="5" id="KW-1133">Transmembrane helix</keyword>
<name>A0A395I2S6_ASPHC</name>
<evidence type="ECO:0000313" key="8">
    <source>
        <dbReference type="Proteomes" id="UP000248961"/>
    </source>
</evidence>
<evidence type="ECO:0000313" key="7">
    <source>
        <dbReference type="EMBL" id="RAL14482.1"/>
    </source>
</evidence>
<evidence type="ECO:0000256" key="2">
    <source>
        <dbReference type="ARBA" id="ARBA00022630"/>
    </source>
</evidence>
<feature type="transmembrane region" description="Helical" evidence="5">
    <location>
        <begin position="810"/>
        <end position="836"/>
    </location>
</feature>
<dbReference type="PANTHER" id="PTHR47356:SF2">
    <property type="entry name" value="FAD-BINDING DOMAIN-CONTAINING PROTEIN-RELATED"/>
    <property type="match status" value="1"/>
</dbReference>
<sequence>MAFRQLRGKQNGDNQLHENAANTPLSCVLVKYLQEAEEELSRRDFGGSVAGLTLAHCLNRCHIDYVVLERNSEIAPQVGASIGFLPTGARILDQLGIFDYIRDKTTPLHNAYYWTNTGRPICFDDNMKGTAERHGYPIAFLDRQLFLQIMYDHLEEQQNRIHLSAKVVKIEHLATKAVVHCADGSVFEGDLVVGADGVRSIVRQEMWNYMDTLGLRKEAAQERAAMTAEYSCLFGISELPPGLVTGDCHRTFADDYSALTAVGMEGRAFWFLFAKLDQKYSGTHVPRFSQQDLEKHAARFRDMAIAANVPFSALYDRVLSTSYVCLEEAFYKHWYAGRLACVGDSIHKMTPNAGQGGNCALESAASLANCLKEMLDGDEAAGSTSASSLDDHLRRWQQARQTRAKKITEISNTVTRLEAGASFKDRILSRTLLPYINGYLLKGVAKLYATGEVIDFLPLPEKASSCTMPYTRNPEDDTGSLIGRVLACAPLLACYAYANISLDTLLAGFFPYIGSLLQSGSWISSTGEALSLTEPIYNIPLLDKIFGVLVACFLPSISGSDVLSHAQMLSFMADLCPIYGIWLLESGRQAHSWAEIAFPTAMGAAFQFKGIGKIAPIYYMIEHLRTPLSKLLNRRHEVRSDMLGSFLPTMLTAYYLPTLGNFLPREIRNRQYFNAIWQLFPLTVPLLQAPFRLLDNVASEPAEELSKEQGDKQVKRRSKKTLRYIRAIYLSFAVISGLSFAYARRTLPAGSSMASVIVPGLWDYTLPVGSFTDGITRFLKYDETLAMASGFIWLGLKYQELERHGYPMPWWKVIVGMAATTAAFGPGAAMSLGWGLREEILARIAE</sequence>
<evidence type="ECO:0000256" key="4">
    <source>
        <dbReference type="ARBA" id="ARBA00023002"/>
    </source>
</evidence>
<keyword evidence="4" id="KW-0560">Oxidoreductase</keyword>
<dbReference type="RefSeq" id="XP_025553636.1">
    <property type="nucleotide sequence ID" value="XM_025699794.1"/>
</dbReference>
<protein>
    <submittedName>
        <fullName evidence="7">Monooxygenase</fullName>
    </submittedName>
</protein>
<dbReference type="InterPro" id="IPR036188">
    <property type="entry name" value="FAD/NAD-bd_sf"/>
</dbReference>
<keyword evidence="8" id="KW-1185">Reference proteome</keyword>
<dbReference type="GeneID" id="37204083"/>
<dbReference type="GO" id="GO:0071949">
    <property type="term" value="F:FAD binding"/>
    <property type="evidence" value="ECO:0007669"/>
    <property type="project" value="InterPro"/>
</dbReference>
<feature type="transmembrane region" description="Helical" evidence="5">
    <location>
        <begin position="642"/>
        <end position="663"/>
    </location>
</feature>
<gene>
    <name evidence="7" type="ORF">BO97DRAFT_468931</name>
</gene>
<dbReference type="AlphaFoldDB" id="A0A395I2S6"/>
<keyword evidence="2" id="KW-0285">Flavoprotein</keyword>
<dbReference type="InterPro" id="IPR050562">
    <property type="entry name" value="FAD_mOase_fung"/>
</dbReference>
<dbReference type="OrthoDB" id="10029326at2759"/>
<evidence type="ECO:0000259" key="6">
    <source>
        <dbReference type="Pfam" id="PF01494"/>
    </source>
</evidence>
<keyword evidence="3" id="KW-0274">FAD</keyword>
<dbReference type="VEuPathDB" id="FungiDB:BO97DRAFT_468931"/>
<dbReference type="PRINTS" id="PR00420">
    <property type="entry name" value="RNGMNOXGNASE"/>
</dbReference>
<dbReference type="Pfam" id="PF01494">
    <property type="entry name" value="FAD_binding_3"/>
    <property type="match status" value="1"/>
</dbReference>
<accession>A0A395I2S6</accession>
<dbReference type="EMBL" id="KZ824274">
    <property type="protein sequence ID" value="RAL14482.1"/>
    <property type="molecule type" value="Genomic_DNA"/>
</dbReference>
<dbReference type="SUPFAM" id="SSF51905">
    <property type="entry name" value="FAD/NAD(P)-binding domain"/>
    <property type="match status" value="1"/>
</dbReference>
<organism evidence="7 8">
    <name type="scientific">Aspergillus homomorphus (strain CBS 101889)</name>
    <dbReference type="NCBI Taxonomy" id="1450537"/>
    <lineage>
        <taxon>Eukaryota</taxon>
        <taxon>Fungi</taxon>
        <taxon>Dikarya</taxon>
        <taxon>Ascomycota</taxon>
        <taxon>Pezizomycotina</taxon>
        <taxon>Eurotiomycetes</taxon>
        <taxon>Eurotiomycetidae</taxon>
        <taxon>Eurotiales</taxon>
        <taxon>Aspergillaceae</taxon>
        <taxon>Aspergillus</taxon>
        <taxon>Aspergillus subgen. Circumdati</taxon>
    </lineage>
</organism>
<dbReference type="STRING" id="1450537.A0A395I2S6"/>
<dbReference type="Proteomes" id="UP000248961">
    <property type="component" value="Unassembled WGS sequence"/>
</dbReference>
<feature type="domain" description="FAD-binding" evidence="6">
    <location>
        <begin position="46"/>
        <end position="379"/>
    </location>
</feature>
<dbReference type="Gene3D" id="3.50.50.60">
    <property type="entry name" value="FAD/NAD(P)-binding domain"/>
    <property type="match status" value="1"/>
</dbReference>
<evidence type="ECO:0000256" key="3">
    <source>
        <dbReference type="ARBA" id="ARBA00022827"/>
    </source>
</evidence>
<evidence type="ECO:0000256" key="5">
    <source>
        <dbReference type="SAM" id="Phobius"/>
    </source>
</evidence>
<dbReference type="GO" id="GO:0004497">
    <property type="term" value="F:monooxygenase activity"/>
    <property type="evidence" value="ECO:0007669"/>
    <property type="project" value="UniProtKB-KW"/>
</dbReference>
<keyword evidence="5" id="KW-0472">Membrane</keyword>
<dbReference type="InterPro" id="IPR002938">
    <property type="entry name" value="FAD-bd"/>
</dbReference>
<evidence type="ECO:0000256" key="1">
    <source>
        <dbReference type="ARBA" id="ARBA00007992"/>
    </source>
</evidence>
<keyword evidence="7" id="KW-0503">Monooxygenase</keyword>
<proteinExistence type="inferred from homology"/>
<feature type="transmembrane region" description="Helical" evidence="5">
    <location>
        <begin position="724"/>
        <end position="743"/>
    </location>
</feature>